<dbReference type="Pfam" id="PF00630">
    <property type="entry name" value="Filamin"/>
    <property type="match status" value="5"/>
</dbReference>
<gene>
    <name evidence="4" type="ORF">DILT_LOCUS2922</name>
</gene>
<evidence type="ECO:0000256" key="1">
    <source>
        <dbReference type="ARBA" id="ARBA00009238"/>
    </source>
</evidence>
<dbReference type="PANTHER" id="PTHR38537:SF8">
    <property type="entry name" value="FILAMIN-A"/>
    <property type="match status" value="1"/>
</dbReference>
<dbReference type="OrthoDB" id="5334309at2759"/>
<reference evidence="4 5" key="1">
    <citation type="submission" date="2018-11" db="EMBL/GenBank/DDBJ databases">
        <authorList>
            <consortium name="Pathogen Informatics"/>
        </authorList>
    </citation>
    <scope>NUCLEOTIDE SEQUENCE [LARGE SCALE GENOMIC DNA]</scope>
</reference>
<evidence type="ECO:0000313" key="5">
    <source>
        <dbReference type="Proteomes" id="UP000281553"/>
    </source>
</evidence>
<organism evidence="4 5">
    <name type="scientific">Dibothriocephalus latus</name>
    <name type="common">Fish tapeworm</name>
    <name type="synonym">Diphyllobothrium latum</name>
    <dbReference type="NCBI Taxonomy" id="60516"/>
    <lineage>
        <taxon>Eukaryota</taxon>
        <taxon>Metazoa</taxon>
        <taxon>Spiralia</taxon>
        <taxon>Lophotrochozoa</taxon>
        <taxon>Platyhelminthes</taxon>
        <taxon>Cestoda</taxon>
        <taxon>Eucestoda</taxon>
        <taxon>Diphyllobothriidea</taxon>
        <taxon>Diphyllobothriidae</taxon>
        <taxon>Dibothriocephalus</taxon>
    </lineage>
</organism>
<evidence type="ECO:0000256" key="2">
    <source>
        <dbReference type="ARBA" id="ARBA00022737"/>
    </source>
</evidence>
<dbReference type="Proteomes" id="UP000281553">
    <property type="component" value="Unassembled WGS sequence"/>
</dbReference>
<dbReference type="PANTHER" id="PTHR38537">
    <property type="entry name" value="JITTERBUG, ISOFORM N"/>
    <property type="match status" value="1"/>
</dbReference>
<protein>
    <recommendedName>
        <fullName evidence="6">Filamin</fullName>
    </recommendedName>
</protein>
<feature type="repeat" description="Filamin" evidence="3">
    <location>
        <begin position="1"/>
        <end position="68"/>
    </location>
</feature>
<accession>A0A3P6T4X3</accession>
<comment type="similarity">
    <text evidence="1">Belongs to the filamin family.</text>
</comment>
<evidence type="ECO:0000313" key="4">
    <source>
        <dbReference type="EMBL" id="VDK78199.1"/>
    </source>
</evidence>
<dbReference type="SMART" id="SM00557">
    <property type="entry name" value="IG_FLMN"/>
    <property type="match status" value="4"/>
</dbReference>
<keyword evidence="5" id="KW-1185">Reference proteome</keyword>
<dbReference type="InterPro" id="IPR001298">
    <property type="entry name" value="Filamin/ABP280_rpt"/>
</dbReference>
<dbReference type="EMBL" id="UYRU01042828">
    <property type="protein sequence ID" value="VDK78199.1"/>
    <property type="molecule type" value="Genomic_DNA"/>
</dbReference>
<feature type="repeat" description="Filamin" evidence="3">
    <location>
        <begin position="345"/>
        <end position="411"/>
    </location>
</feature>
<dbReference type="PROSITE" id="PS50194">
    <property type="entry name" value="FILAMIN_REPEAT"/>
    <property type="match status" value="5"/>
</dbReference>
<proteinExistence type="inferred from homology"/>
<dbReference type="GO" id="GO:0051015">
    <property type="term" value="F:actin filament binding"/>
    <property type="evidence" value="ECO:0007669"/>
    <property type="project" value="InterPro"/>
</dbReference>
<dbReference type="AlphaFoldDB" id="A0A3P6T4X3"/>
<keyword evidence="2" id="KW-0677">Repeat</keyword>
<dbReference type="SUPFAM" id="SSF81296">
    <property type="entry name" value="E set domains"/>
    <property type="match status" value="5"/>
</dbReference>
<evidence type="ECO:0000256" key="3">
    <source>
        <dbReference type="PROSITE-ProRule" id="PRU00087"/>
    </source>
</evidence>
<name>A0A3P6T4X3_DIBLA</name>
<dbReference type="InterPro" id="IPR014756">
    <property type="entry name" value="Ig_E-set"/>
</dbReference>
<dbReference type="FunFam" id="2.60.40.10:FF:000140">
    <property type="entry name" value="FiLamiN (Actin binding protein) homolog"/>
    <property type="match status" value="1"/>
</dbReference>
<dbReference type="InterPro" id="IPR044801">
    <property type="entry name" value="Filamin"/>
</dbReference>
<dbReference type="GO" id="GO:0030036">
    <property type="term" value="P:actin cytoskeleton organization"/>
    <property type="evidence" value="ECO:0007669"/>
    <property type="project" value="InterPro"/>
</dbReference>
<dbReference type="Gene3D" id="2.60.40.10">
    <property type="entry name" value="Immunoglobulins"/>
    <property type="match status" value="5"/>
</dbReference>
<feature type="repeat" description="Filamin" evidence="3">
    <location>
        <begin position="258"/>
        <end position="334"/>
    </location>
</feature>
<feature type="repeat" description="Filamin" evidence="3">
    <location>
        <begin position="71"/>
        <end position="163"/>
    </location>
</feature>
<feature type="repeat" description="Filamin" evidence="3">
    <location>
        <begin position="164"/>
        <end position="252"/>
    </location>
</feature>
<dbReference type="InterPro" id="IPR017868">
    <property type="entry name" value="Filamin/ABP280_repeat-like"/>
</dbReference>
<dbReference type="InterPro" id="IPR013783">
    <property type="entry name" value="Ig-like_fold"/>
</dbReference>
<sequence>MNRLPNVDIRRLTTEVVSPSGRVLPCDIVSVNEGQFTIRFVPQEVGVHLVNVLERGVHIPNSPFQFTVGQPADGGASKVRVSGRGLEYGVVDERNEFSIYTREAGAGSLSIAIEGPSKAEIFFEDQRDGSCVVYYRVRKPGEYVCSIKFRDEHIPFSPFTIYVSDPKEAGKVSAYEIPVQYAPPGTVPAKEDVEIGRPVFFTVHCLESKQVLFATVETPSKKQEEATVHRLDGDQYVVRFVPHESGTHLISVYVVPESESHLGNKNKFFVNTANAGSGVLSVLIDGPSKVQVTCEECEDGYEFAYIPTVPGEYKITIKYGGNFDIYGSPFFAKITGAPMGDIPEMNSEQTSNDLLLAGMAGPKYPCDYFEIDRIRDDQYKITYRVTHEGKYLLVVKWGDEHVPGSPFVVEAGPGR</sequence>
<evidence type="ECO:0008006" key="6">
    <source>
        <dbReference type="Google" id="ProtNLM"/>
    </source>
</evidence>